<dbReference type="InterPro" id="IPR051414">
    <property type="entry name" value="Adenylate-forming_Reductase"/>
</dbReference>
<dbReference type="Proteomes" id="UP001166286">
    <property type="component" value="Unassembled WGS sequence"/>
</dbReference>
<dbReference type="Pfam" id="PF24476">
    <property type="entry name" value="DUF7580"/>
    <property type="match status" value="1"/>
</dbReference>
<keyword evidence="5" id="KW-1185">Reference proteome</keyword>
<dbReference type="PROSITE" id="PS00012">
    <property type="entry name" value="PHOSPHOPANTETHEINE"/>
    <property type="match status" value="1"/>
</dbReference>
<dbReference type="Gene3D" id="3.40.50.12780">
    <property type="entry name" value="N-terminal domain of ligase-like"/>
    <property type="match status" value="1"/>
</dbReference>
<protein>
    <recommendedName>
        <fullName evidence="3">Protein kinase domain-containing protein</fullName>
    </recommendedName>
</protein>
<dbReference type="Pfam" id="PF14479">
    <property type="entry name" value="HeLo"/>
    <property type="match status" value="1"/>
</dbReference>
<dbReference type="InterPro" id="IPR038305">
    <property type="entry name" value="HeLo_sf"/>
</dbReference>
<dbReference type="Pfam" id="PF07993">
    <property type="entry name" value="NAD_binding_4"/>
    <property type="match status" value="1"/>
</dbReference>
<dbReference type="SUPFAM" id="SSF51735">
    <property type="entry name" value="NAD(P)-binding Rossmann-fold domains"/>
    <property type="match status" value="1"/>
</dbReference>
<evidence type="ECO:0000256" key="1">
    <source>
        <dbReference type="ARBA" id="ARBA00022450"/>
    </source>
</evidence>
<dbReference type="Gene3D" id="1.10.510.10">
    <property type="entry name" value="Transferase(Phosphotransferase) domain 1"/>
    <property type="match status" value="1"/>
</dbReference>
<dbReference type="SUPFAM" id="SSF56112">
    <property type="entry name" value="Protein kinase-like (PK-like)"/>
    <property type="match status" value="1"/>
</dbReference>
<dbReference type="InterPro" id="IPR000719">
    <property type="entry name" value="Prot_kinase_dom"/>
</dbReference>
<organism evidence="4 5">
    <name type="scientific">Cladonia borealis</name>
    <dbReference type="NCBI Taxonomy" id="184061"/>
    <lineage>
        <taxon>Eukaryota</taxon>
        <taxon>Fungi</taxon>
        <taxon>Dikarya</taxon>
        <taxon>Ascomycota</taxon>
        <taxon>Pezizomycotina</taxon>
        <taxon>Lecanoromycetes</taxon>
        <taxon>OSLEUM clade</taxon>
        <taxon>Lecanoromycetidae</taxon>
        <taxon>Lecanorales</taxon>
        <taxon>Lecanorineae</taxon>
        <taxon>Cladoniaceae</taxon>
        <taxon>Cladonia</taxon>
    </lineage>
</organism>
<dbReference type="SUPFAM" id="SSF56801">
    <property type="entry name" value="Acetyl-CoA synthetase-like"/>
    <property type="match status" value="1"/>
</dbReference>
<keyword evidence="1" id="KW-0596">Phosphopantetheine</keyword>
<comment type="caution">
    <text evidence="4">The sequence shown here is derived from an EMBL/GenBank/DDBJ whole genome shotgun (WGS) entry which is preliminary data.</text>
</comment>
<keyword evidence="2" id="KW-0597">Phosphoprotein</keyword>
<dbReference type="PANTHER" id="PTHR43439">
    <property type="entry name" value="PHENYLACETATE-COENZYME A LIGASE"/>
    <property type="match status" value="1"/>
</dbReference>
<gene>
    <name evidence="4" type="ORF">JMJ35_001963</name>
</gene>
<dbReference type="Gene3D" id="1.20.120.1020">
    <property type="entry name" value="Prion-inhibition and propagation, HeLo domain"/>
    <property type="match status" value="1"/>
</dbReference>
<dbReference type="GO" id="GO:0005524">
    <property type="term" value="F:ATP binding"/>
    <property type="evidence" value="ECO:0007669"/>
    <property type="project" value="InterPro"/>
</dbReference>
<dbReference type="InterPro" id="IPR011009">
    <property type="entry name" value="Kinase-like_dom_sf"/>
</dbReference>
<dbReference type="InterPro" id="IPR000873">
    <property type="entry name" value="AMP-dep_synth/lig_dom"/>
</dbReference>
<evidence type="ECO:0000259" key="3">
    <source>
        <dbReference type="PROSITE" id="PS50011"/>
    </source>
</evidence>
<evidence type="ECO:0000313" key="4">
    <source>
        <dbReference type="EMBL" id="KAK0515929.1"/>
    </source>
</evidence>
<dbReference type="InterPro" id="IPR042099">
    <property type="entry name" value="ANL_N_sf"/>
</dbReference>
<reference evidence="4" key="1">
    <citation type="submission" date="2023-03" db="EMBL/GenBank/DDBJ databases">
        <title>Complete genome of Cladonia borealis.</title>
        <authorList>
            <person name="Park H."/>
        </authorList>
    </citation>
    <scope>NUCLEOTIDE SEQUENCE</scope>
    <source>
        <strain evidence="4">ANT050790</strain>
    </source>
</reference>
<dbReference type="PROSITE" id="PS50011">
    <property type="entry name" value="PROTEIN_KINASE_DOM"/>
    <property type="match status" value="1"/>
</dbReference>
<dbReference type="Pfam" id="PF00501">
    <property type="entry name" value="AMP-binding"/>
    <property type="match status" value="1"/>
</dbReference>
<proteinExistence type="predicted"/>
<name>A0AA39R924_9LECA</name>
<dbReference type="Gene3D" id="3.40.50.720">
    <property type="entry name" value="NAD(P)-binding Rossmann-like Domain"/>
    <property type="match status" value="1"/>
</dbReference>
<dbReference type="InterPro" id="IPR013120">
    <property type="entry name" value="FAR_NAD-bd"/>
</dbReference>
<dbReference type="GO" id="GO:0004672">
    <property type="term" value="F:protein kinase activity"/>
    <property type="evidence" value="ECO:0007669"/>
    <property type="project" value="InterPro"/>
</dbReference>
<accession>A0AA39R924</accession>
<sequence length="1702" mass="190988">MDPISAAGIGLAVVPLVIQVFAGCIKGYQLLAEVEGMPAAYQHLRVRLRVEQTRLLNWGEKAGLVEQLFEHSSKTLRLDRHVVIDILLEIQAIFRNCVKIMERYDEKIPLKQGLPMAEPSFDRRFPRGVNSILTKILSIAEKAPEIPGRLKWAMVKQDTFRSNVEKLIGYNDAIEALLDSNSIDQLQKMQHQTYMVMLQLNGKVEELRQMSLAMQIKTHPAAQHESRLSRASTLVGDQDGENASFVCLAEFKAHQKSIEQGGSSAYLQPISNENIHILSSHSIRSEALYQSKHVWIEWKTYVVDNYHPPWWNRMIEDRVKQLATLLGSSHKPREFRAPHCLGYIHQTTEEKQMFGFVYERPSAKLPSATTTISLFDLFKSMKMPSLTKRRQLAHSIAQSLMYLHSVNWLHKGVRSNNIVFVSPPDISNDILNEPIVSGFEYARPDITGEWTEPTPRYSEDDVYKHPQTLGGARLRSKKSDDVYSLGVVLVEIAHWRSIIDIFSVPKDTRAARIMAKTIRDKLLERQFLEDIGGIAGELYQEAVHRCLTGGEELGLDKHADETDPDVGAAIHEVFSTEVVERIDEDQAAPAAVKPLESQSPANIEYLGVNLAMFRLFTLLLLNNASYPQSLRNSTAAAFNKEYPLRALFLCGVFLQRPQRLSQAQKMSSAGPTNPAIPYGRRSIASRIDELAHQDPNGVWISIPSARPVEGFRDVTWAEGANAINRAAWWLESKLGYGSGQDPIAYKDQAQSEYNNLNPSLQQPIFCTILLHPSTLTPSDILGGRQIKSFAIPDLDQWLEPTHVPEYPYQFEYEEVALETSVILHTSSSTGRPKPISCPQSVWGQCDGEHLIPLLDGRKTAWIGIVEDNCGRLFSPMPFFHIAGIAYTLACPAYLGITTVIAPAGRIPNAQLVDEILDHGKIDVAVFPPSLLEDMCSSQDSLNRLWNLSAIIFGGGPLAPDVGRLLSTRVKMQNWLGSTENGTPVMHVTDREDWQYFCLNPTYNGIEWRPVSDENVYEMVFVRNPDISDFQNVFKTFDHLQEFSTKDLFERHPVKPHHWRHVGRIDDVLVFSNGEKLMPRNTEQLLAAHPALRSALVVGHGRFNAAAILEPVQFPESEQDSKRLLDEVWRTLVESKETAPSHGRLSRSYLMVALPEKPFQYTAKGKPASTLELYGKEIDELYRRAGMGTAESSMEINTENATMLMGSLQNAIESTANLRMSPDDDFFSAGMNSLQVLGLVETLKSSLPQVSSATKPQAIDTRLIYANPTLNLLTGAIQKLLGQAFQEVQANEHSEEAIFKDLVRKYTAELPFTAIQKSMASSEQLTVLLTGSHGSLGSYVLDQLLKNTNVSKVYCLNRTGNGLARQTSLNTARGLATNWKKVQFVSANLSEPFLGTQAETYWEMAHSVNCVIHNQWKVDFNLSLRSFEPLIRGVRYLAEFAAQTPSRAPLIFISSVATVQYCPSELGPFIPEGRLNNFNFCTLGYGQSKLAAHEILEYAAQHWGVRSAVLRVGQIAGPVSHGGLGMWNKNEWFPSLIASSKYLQMLPDSLDLVSPGINYMPVDYCARIVCELSEQVVAAHTNIRQRKGLVNYYHVVNSHDASWSNLIGCIQEYFGPSLQIVPLATWIEALDRSSMEEDSNQCIDLNPALRLLQWFKGMAHEQLSSRVASRLSTQRATELSKGMRDLGPVSKEWMDLWLRQWKF</sequence>
<dbReference type="InterPro" id="IPR036291">
    <property type="entry name" value="NAD(P)-bd_dom_sf"/>
</dbReference>
<dbReference type="InterPro" id="IPR056002">
    <property type="entry name" value="DUF7580"/>
</dbReference>
<dbReference type="InterPro" id="IPR006162">
    <property type="entry name" value="Ppantetheine_attach_site"/>
</dbReference>
<evidence type="ECO:0000313" key="5">
    <source>
        <dbReference type="Proteomes" id="UP001166286"/>
    </source>
</evidence>
<dbReference type="EMBL" id="JAFEKC020000003">
    <property type="protein sequence ID" value="KAK0515929.1"/>
    <property type="molecule type" value="Genomic_DNA"/>
</dbReference>
<feature type="domain" description="Protein kinase" evidence="3">
    <location>
        <begin position="252"/>
        <end position="606"/>
    </location>
</feature>
<dbReference type="Pfam" id="PF23562">
    <property type="entry name" value="AMP-binding_C_3"/>
    <property type="match status" value="1"/>
</dbReference>
<evidence type="ECO:0000256" key="2">
    <source>
        <dbReference type="ARBA" id="ARBA00022553"/>
    </source>
</evidence>
<dbReference type="InterPro" id="IPR029498">
    <property type="entry name" value="HeLo_dom"/>
</dbReference>
<dbReference type="PANTHER" id="PTHR43439:SF2">
    <property type="entry name" value="ENZYME, PUTATIVE (JCVI)-RELATED"/>
    <property type="match status" value="1"/>
</dbReference>